<organism evidence="1 2">
    <name type="scientific">Madurella fahalii</name>
    <dbReference type="NCBI Taxonomy" id="1157608"/>
    <lineage>
        <taxon>Eukaryota</taxon>
        <taxon>Fungi</taxon>
        <taxon>Dikarya</taxon>
        <taxon>Ascomycota</taxon>
        <taxon>Pezizomycotina</taxon>
        <taxon>Sordariomycetes</taxon>
        <taxon>Sordariomycetidae</taxon>
        <taxon>Sordariales</taxon>
        <taxon>Sordariales incertae sedis</taxon>
        <taxon>Madurella</taxon>
    </lineage>
</organism>
<dbReference type="RefSeq" id="XP_070919551.1">
    <property type="nucleotide sequence ID" value="XM_071063450.1"/>
</dbReference>
<evidence type="ECO:0000313" key="1">
    <source>
        <dbReference type="EMBL" id="GAB1317820.1"/>
    </source>
</evidence>
<accession>A0ABQ0GJU1</accession>
<dbReference type="PANTHER" id="PTHR38166">
    <property type="entry name" value="C2H2-TYPE DOMAIN-CONTAINING PROTEIN-RELATED"/>
    <property type="match status" value="1"/>
</dbReference>
<evidence type="ECO:0008006" key="3">
    <source>
        <dbReference type="Google" id="ProtNLM"/>
    </source>
</evidence>
<proteinExistence type="predicted"/>
<gene>
    <name evidence="1" type="ORF">MFIFM68171_08030</name>
</gene>
<name>A0ABQ0GJU1_9PEZI</name>
<dbReference type="GeneID" id="98178773"/>
<dbReference type="PANTHER" id="PTHR38166:SF1">
    <property type="entry name" value="C2H2-TYPE DOMAIN-CONTAINING PROTEIN"/>
    <property type="match status" value="1"/>
</dbReference>
<evidence type="ECO:0000313" key="2">
    <source>
        <dbReference type="Proteomes" id="UP001628179"/>
    </source>
</evidence>
<keyword evidence="2" id="KW-1185">Reference proteome</keyword>
<protein>
    <recommendedName>
        <fullName evidence="3">C2H2-type domain-containing protein</fullName>
    </recommendedName>
</protein>
<dbReference type="Proteomes" id="UP001628179">
    <property type="component" value="Unassembled WGS sequence"/>
</dbReference>
<comment type="caution">
    <text evidence="1">The sequence shown here is derived from an EMBL/GenBank/DDBJ whole genome shotgun (WGS) entry which is preliminary data.</text>
</comment>
<dbReference type="EMBL" id="BAAFSV010000004">
    <property type="protein sequence ID" value="GAB1317820.1"/>
    <property type="molecule type" value="Genomic_DNA"/>
</dbReference>
<reference evidence="1 2" key="1">
    <citation type="submission" date="2024-09" db="EMBL/GenBank/DDBJ databases">
        <title>Itraconazole resistance in Madurella fahalii resulting from another homologue of gene encoding cytochrome P450 14-alpha sterol demethylase (CYP51).</title>
        <authorList>
            <person name="Yoshioka I."/>
            <person name="Fahal A.H."/>
            <person name="Kaneko S."/>
            <person name="Yaguchi T."/>
        </authorList>
    </citation>
    <scope>NUCLEOTIDE SEQUENCE [LARGE SCALE GENOMIC DNA]</scope>
    <source>
        <strain evidence="1 2">IFM 68171</strain>
    </source>
</reference>
<sequence length="310" mass="34989">MHDHEVCAIRSWPTISRLKEHLYRRHYKIHCQRCKQTFNDARELTDHEMSALGCEVIDIDPPGDITTYQEKQLKSRKHGARRQTEEEKWADIYRLLFPDEEQIPSPYPEVAEDFGPISSESRVCLDFQHFLLAEMPRLFTQTAEEHAGRHIQAHEGLTMESIPRIIEDSLQKAFRTWEARRSSSVSTREASIASMSFRQDAPPSRTYTYGQPQPTSYLTTQAQAGMDHGFAHSDFGSSAPFTPDAPQASQSGGIGLDAASFFTSAPPTNYYAFASQYPRGTWEAGLAPLSDGALPGDPNLEGHFQGYQHH</sequence>